<dbReference type="PANTHER" id="PTHR48075">
    <property type="entry name" value="3-HYDROXYACYL-COA DEHYDROGENASE FAMILY PROTEIN"/>
    <property type="match status" value="1"/>
</dbReference>
<dbReference type="InterPro" id="IPR036291">
    <property type="entry name" value="NAD(P)-bd_dom_sf"/>
</dbReference>
<dbReference type="EMBL" id="CP002467">
    <property type="protein sequence ID" value="ADV83012.1"/>
    <property type="molecule type" value="Genomic_DNA"/>
</dbReference>
<dbReference type="OrthoDB" id="111083at2"/>
<accession>E8UX49</accession>
<dbReference type="HOGENOM" id="CLU_1618204_0_0_0"/>
<dbReference type="Gene3D" id="3.40.50.720">
    <property type="entry name" value="NAD(P)-binding Rossmann-like Domain"/>
    <property type="match status" value="1"/>
</dbReference>
<dbReference type="eggNOG" id="COG1250">
    <property type="taxonomic scope" value="Bacteria"/>
</dbReference>
<reference evidence="2 3" key="1">
    <citation type="journal article" date="2012" name="Stand. Genomic Sci.">
        <title>Complete genome sequence of Terriglobus saanensis type strain SP1PR4(T), an Acidobacteria from tundra soil.</title>
        <authorList>
            <person name="Rawat S.R."/>
            <person name="Mannisto M.K."/>
            <person name="Starovoytov V."/>
            <person name="Goodwin L."/>
            <person name="Nolan M."/>
            <person name="Hauser L."/>
            <person name="Land M."/>
            <person name="Davenport K.W."/>
            <person name="Woyke T."/>
            <person name="Haggblom M.M."/>
        </authorList>
    </citation>
    <scope>NUCLEOTIDE SEQUENCE</scope>
    <source>
        <strain evidence="3">ATCC BAA-1853 / DSM 23119 / SP1PR4</strain>
    </source>
</reference>
<evidence type="ECO:0000313" key="3">
    <source>
        <dbReference type="Proteomes" id="UP000006844"/>
    </source>
</evidence>
<dbReference type="InterPro" id="IPR006176">
    <property type="entry name" value="3-OHacyl-CoA_DH_NAD-bd"/>
</dbReference>
<dbReference type="PANTHER" id="PTHR48075:SF5">
    <property type="entry name" value="3-HYDROXYBUTYRYL-COA DEHYDROGENASE"/>
    <property type="match status" value="1"/>
</dbReference>
<sequence>MQTVAVIGAGLKGRAFAMACARAGYRVILEDVMPSKLRDASVDFSGQDGVLEFATTVEDAVREADFAIDFVPDELESKLELVCMIDRMAPPKTFVMVQTTALSVSDLAACTYRAEKCVGVRLGEGEVSLVRGVRTAETSVDEVAGLFAALGWAAISLDDRVVVM</sequence>
<dbReference type="Pfam" id="PF02737">
    <property type="entry name" value="3HCDH_N"/>
    <property type="match status" value="2"/>
</dbReference>
<proteinExistence type="predicted"/>
<name>E8UX49_TERSS</name>
<feature type="domain" description="3-hydroxyacyl-CoA dehydrogenase NAD binding" evidence="1">
    <location>
        <begin position="3"/>
        <end position="41"/>
    </location>
</feature>
<dbReference type="Proteomes" id="UP000006844">
    <property type="component" value="Chromosome"/>
</dbReference>
<protein>
    <submittedName>
        <fullName evidence="2">3-hydroxyacyl-CoA dehydrogenase NAD-binding protein</fullName>
    </submittedName>
</protein>
<dbReference type="AlphaFoldDB" id="E8UX49"/>
<dbReference type="SUPFAM" id="SSF51735">
    <property type="entry name" value="NAD(P)-binding Rossmann-fold domains"/>
    <property type="match status" value="1"/>
</dbReference>
<dbReference type="GO" id="GO:0016491">
    <property type="term" value="F:oxidoreductase activity"/>
    <property type="evidence" value="ECO:0007669"/>
    <property type="project" value="TreeGrafter"/>
</dbReference>
<organism evidence="2 3">
    <name type="scientific">Terriglobus saanensis (strain ATCC BAA-1853 / DSM 23119 / SP1PR4)</name>
    <dbReference type="NCBI Taxonomy" id="401053"/>
    <lineage>
        <taxon>Bacteria</taxon>
        <taxon>Pseudomonadati</taxon>
        <taxon>Acidobacteriota</taxon>
        <taxon>Terriglobia</taxon>
        <taxon>Terriglobales</taxon>
        <taxon>Acidobacteriaceae</taxon>
        <taxon>Terriglobus</taxon>
    </lineage>
</organism>
<dbReference type="RefSeq" id="WP_013568745.1">
    <property type="nucleotide sequence ID" value="NC_014963.1"/>
</dbReference>
<dbReference type="GO" id="GO:0070403">
    <property type="term" value="F:NAD+ binding"/>
    <property type="evidence" value="ECO:0007669"/>
    <property type="project" value="InterPro"/>
</dbReference>
<evidence type="ECO:0000313" key="2">
    <source>
        <dbReference type="EMBL" id="ADV83012.1"/>
    </source>
</evidence>
<dbReference type="STRING" id="401053.AciPR4_2210"/>
<dbReference type="KEGG" id="tsa:AciPR4_2210"/>
<keyword evidence="3" id="KW-1185">Reference proteome</keyword>
<evidence type="ECO:0000259" key="1">
    <source>
        <dbReference type="Pfam" id="PF02737"/>
    </source>
</evidence>
<dbReference type="GO" id="GO:0006631">
    <property type="term" value="P:fatty acid metabolic process"/>
    <property type="evidence" value="ECO:0007669"/>
    <property type="project" value="InterPro"/>
</dbReference>
<feature type="domain" description="3-hydroxyacyl-CoA dehydrogenase NAD binding" evidence="1">
    <location>
        <begin position="51"/>
        <end position="157"/>
    </location>
</feature>
<gene>
    <name evidence="2" type="ordered locus">AciPR4_2210</name>
</gene>